<dbReference type="Pfam" id="PF00355">
    <property type="entry name" value="Rieske"/>
    <property type="match status" value="1"/>
</dbReference>
<dbReference type="Gene3D" id="3.90.380.10">
    <property type="entry name" value="Naphthalene 1,2-dioxygenase Alpha Subunit, Chain A, domain 1"/>
    <property type="match status" value="1"/>
</dbReference>
<dbReference type="GO" id="GO:0051537">
    <property type="term" value="F:2 iron, 2 sulfur cluster binding"/>
    <property type="evidence" value="ECO:0007669"/>
    <property type="project" value="UniProtKB-KW"/>
</dbReference>
<comment type="caution">
    <text evidence="15">The sequence shown here is derived from an EMBL/GenBank/DDBJ whole genome shotgun (WGS) entry which is preliminary data.</text>
</comment>
<dbReference type="SUPFAM" id="SSF50022">
    <property type="entry name" value="ISP domain"/>
    <property type="match status" value="1"/>
</dbReference>
<keyword evidence="5" id="KW-0812">Transmembrane</keyword>
<comment type="subcellular location">
    <subcellularLocation>
        <location evidence="2">Membrane</location>
    </subcellularLocation>
    <subcellularLocation>
        <location evidence="1">Plastid</location>
        <location evidence="1">Chloroplast</location>
    </subcellularLocation>
</comment>
<dbReference type="InterPro" id="IPR013626">
    <property type="entry name" value="PaO"/>
</dbReference>
<feature type="domain" description="Rieske" evidence="14">
    <location>
        <begin position="90"/>
        <end position="200"/>
    </location>
</feature>
<dbReference type="SUPFAM" id="SSF55961">
    <property type="entry name" value="Bet v1-like"/>
    <property type="match status" value="1"/>
</dbReference>
<dbReference type="GO" id="GO:0010277">
    <property type="term" value="F:chlorophyllide a oxygenase activity"/>
    <property type="evidence" value="ECO:0007669"/>
    <property type="project" value="InterPro"/>
</dbReference>
<dbReference type="AlphaFoldDB" id="A0A2C9UFW1"/>
<keyword evidence="16" id="KW-1185">Reference proteome</keyword>
<keyword evidence="13" id="KW-0472">Membrane</keyword>
<keyword evidence="4" id="KW-0934">Plastid</keyword>
<dbReference type="GO" id="GO:0005737">
    <property type="term" value="C:cytoplasm"/>
    <property type="evidence" value="ECO:0000318"/>
    <property type="project" value="GO_Central"/>
</dbReference>
<evidence type="ECO:0000256" key="2">
    <source>
        <dbReference type="ARBA" id="ARBA00004370"/>
    </source>
</evidence>
<dbReference type="GO" id="GO:0016491">
    <property type="term" value="F:oxidoreductase activity"/>
    <property type="evidence" value="ECO:0000318"/>
    <property type="project" value="GO_Central"/>
</dbReference>
<evidence type="ECO:0000256" key="13">
    <source>
        <dbReference type="ARBA" id="ARBA00023136"/>
    </source>
</evidence>
<keyword evidence="3" id="KW-0150">Chloroplast</keyword>
<name>A0A2C9UFW1_MANES</name>
<proteinExistence type="predicted"/>
<keyword evidence="10" id="KW-0560">Oxidoreductase</keyword>
<keyword evidence="11" id="KW-0408">Iron</keyword>
<keyword evidence="12" id="KW-0411">Iron-sulfur</keyword>
<dbReference type="OrthoDB" id="426882at2759"/>
<dbReference type="PROSITE" id="PS51296">
    <property type="entry name" value="RIESKE"/>
    <property type="match status" value="1"/>
</dbReference>
<accession>A0A2C9UFW1</accession>
<protein>
    <recommendedName>
        <fullName evidence="14">Rieske domain-containing protein</fullName>
    </recommendedName>
</protein>
<dbReference type="EMBL" id="CM004401">
    <property type="protein sequence ID" value="OAY28965.1"/>
    <property type="molecule type" value="Genomic_DNA"/>
</dbReference>
<reference evidence="16" key="1">
    <citation type="journal article" date="2016" name="Nat. Biotechnol.">
        <title>Sequencing wild and cultivated cassava and related species reveals extensive interspecific hybridization and genetic diversity.</title>
        <authorList>
            <person name="Bredeson J.V."/>
            <person name="Lyons J.B."/>
            <person name="Prochnik S.E."/>
            <person name="Wu G.A."/>
            <person name="Ha C.M."/>
            <person name="Edsinger-Gonzales E."/>
            <person name="Grimwood J."/>
            <person name="Schmutz J."/>
            <person name="Rabbi I.Y."/>
            <person name="Egesi C."/>
            <person name="Nauluvula P."/>
            <person name="Lebot V."/>
            <person name="Ndunguru J."/>
            <person name="Mkamilo G."/>
            <person name="Bart R.S."/>
            <person name="Setter T.L."/>
            <person name="Gleadow R.M."/>
            <person name="Kulakow P."/>
            <person name="Ferguson M.E."/>
            <person name="Rounsley S."/>
            <person name="Rokhsar D.S."/>
        </authorList>
    </citation>
    <scope>NUCLEOTIDE SEQUENCE [LARGE SCALE GENOMIC DNA]</scope>
    <source>
        <strain evidence="16">cv. AM560-2</strain>
    </source>
</reference>
<dbReference type="PANTHER" id="PTHR21266:SF32">
    <property type="entry name" value="CHOLESTEROL 7-DESATURASE NVD"/>
    <property type="match status" value="1"/>
</dbReference>
<organism evidence="15 16">
    <name type="scientific">Manihot esculenta</name>
    <name type="common">Cassava</name>
    <name type="synonym">Jatropha manihot</name>
    <dbReference type="NCBI Taxonomy" id="3983"/>
    <lineage>
        <taxon>Eukaryota</taxon>
        <taxon>Viridiplantae</taxon>
        <taxon>Streptophyta</taxon>
        <taxon>Embryophyta</taxon>
        <taxon>Tracheophyta</taxon>
        <taxon>Spermatophyta</taxon>
        <taxon>Magnoliopsida</taxon>
        <taxon>eudicotyledons</taxon>
        <taxon>Gunneridae</taxon>
        <taxon>Pentapetalae</taxon>
        <taxon>rosids</taxon>
        <taxon>fabids</taxon>
        <taxon>Malpighiales</taxon>
        <taxon>Euphorbiaceae</taxon>
        <taxon>Crotonoideae</taxon>
        <taxon>Manihoteae</taxon>
        <taxon>Manihot</taxon>
    </lineage>
</organism>
<evidence type="ECO:0000313" key="16">
    <source>
        <dbReference type="Proteomes" id="UP000091857"/>
    </source>
</evidence>
<dbReference type="InterPro" id="IPR017941">
    <property type="entry name" value="Rieske_2Fe-2S"/>
</dbReference>
<dbReference type="GO" id="GO:0016020">
    <property type="term" value="C:membrane"/>
    <property type="evidence" value="ECO:0007669"/>
    <property type="project" value="UniProtKB-SubCell"/>
</dbReference>
<gene>
    <name evidence="15" type="ORF">MANES_15G107600v8</name>
</gene>
<evidence type="ECO:0000256" key="1">
    <source>
        <dbReference type="ARBA" id="ARBA00004229"/>
    </source>
</evidence>
<keyword evidence="9" id="KW-1133">Transmembrane helix</keyword>
<evidence type="ECO:0000256" key="11">
    <source>
        <dbReference type="ARBA" id="ARBA00023004"/>
    </source>
</evidence>
<dbReference type="PANTHER" id="PTHR21266">
    <property type="entry name" value="IRON-SULFUR DOMAIN CONTAINING PROTEIN"/>
    <property type="match status" value="1"/>
</dbReference>
<keyword evidence="8" id="KW-0809">Transit peptide</keyword>
<sequence>METIRNCSIPLFHIPTSLNTTQFTKTKFLNFQFNKLPTSSFSRIQKNVSNFKLFTNISSPSSVSTESFEPLEPEFEAATNEEKFDWYSQWYPVMPVCDLDKRVPHAKKVMGLDVVVWWDRNESAWKVFDDKCPHRLAPLSEGRIDQWGRLQCVYHGWCFNGSGDCKLIPQAPPDGPPVHKFKKACVAVYPSTVHHDIVWFWPNTDPQYKDVITKKKPPSIPPLEDPSFTKLMGSRDFPYGYDVLIENLMDPAHVAYAHYGILSTRKPQVMVDREGGRPIDISVKQLDKDGYIGKMDWGCSKFIAPCTFYVYAGPVADQVYGTVSSSQSKKNFFDQQLSTHQTMALIFICIPVCPGNSRLIWAFPRNFAVWADKIIPRWMYHVKQNLFLDSDLYLVHVQERKIMDVGPANWQKACFVPTKSDALVVGFRRWLNKYAGGQVDWRGKYSGALPPTPPREQLMDRYWSHVVNCRSCNSAHKGLSAFEVILHVISLVSIGIVAAAKQGAISAAARSTVVALAVVCFAASRWLSHYIYKTFHYHDYNHALH</sequence>
<dbReference type="CDD" id="cd03480">
    <property type="entry name" value="Rieske_RO_Alpha_PaO"/>
    <property type="match status" value="1"/>
</dbReference>
<evidence type="ECO:0000256" key="4">
    <source>
        <dbReference type="ARBA" id="ARBA00022640"/>
    </source>
</evidence>
<evidence type="ECO:0000256" key="9">
    <source>
        <dbReference type="ARBA" id="ARBA00022989"/>
    </source>
</evidence>
<dbReference type="GO" id="GO:0046872">
    <property type="term" value="F:metal ion binding"/>
    <property type="evidence" value="ECO:0007669"/>
    <property type="project" value="UniProtKB-KW"/>
</dbReference>
<dbReference type="InterPro" id="IPR036922">
    <property type="entry name" value="Rieske_2Fe-2S_sf"/>
</dbReference>
<evidence type="ECO:0000313" key="15">
    <source>
        <dbReference type="EMBL" id="OAY28965.1"/>
    </source>
</evidence>
<keyword evidence="7" id="KW-0479">Metal-binding</keyword>
<evidence type="ECO:0000259" key="14">
    <source>
        <dbReference type="PROSITE" id="PS51296"/>
    </source>
</evidence>
<evidence type="ECO:0000256" key="12">
    <source>
        <dbReference type="ARBA" id="ARBA00023014"/>
    </source>
</evidence>
<evidence type="ECO:0000256" key="7">
    <source>
        <dbReference type="ARBA" id="ARBA00022723"/>
    </source>
</evidence>
<evidence type="ECO:0000256" key="3">
    <source>
        <dbReference type="ARBA" id="ARBA00022528"/>
    </source>
</evidence>
<dbReference type="Proteomes" id="UP000091857">
    <property type="component" value="Chromosome 15"/>
</dbReference>
<dbReference type="GO" id="GO:0009507">
    <property type="term" value="C:chloroplast"/>
    <property type="evidence" value="ECO:0007669"/>
    <property type="project" value="UniProtKB-SubCell"/>
</dbReference>
<evidence type="ECO:0000256" key="6">
    <source>
        <dbReference type="ARBA" id="ARBA00022714"/>
    </source>
</evidence>
<dbReference type="Gramene" id="Manes.15G107600.1.v8.1">
    <property type="protein sequence ID" value="Manes.15G107600.1.v8.1.CDS"/>
    <property type="gene ID" value="Manes.15G107600.v8.1"/>
</dbReference>
<dbReference type="Pfam" id="PF08417">
    <property type="entry name" value="PaO"/>
    <property type="match status" value="1"/>
</dbReference>
<evidence type="ECO:0000256" key="5">
    <source>
        <dbReference type="ARBA" id="ARBA00022692"/>
    </source>
</evidence>
<dbReference type="Gene3D" id="2.102.10.10">
    <property type="entry name" value="Rieske [2Fe-2S] iron-sulphur domain"/>
    <property type="match status" value="1"/>
</dbReference>
<evidence type="ECO:0000256" key="10">
    <source>
        <dbReference type="ARBA" id="ARBA00023002"/>
    </source>
</evidence>
<dbReference type="STRING" id="3983.A0A2C9UFW1"/>
<keyword evidence="6" id="KW-0001">2Fe-2S</keyword>
<evidence type="ECO:0000256" key="8">
    <source>
        <dbReference type="ARBA" id="ARBA00022946"/>
    </source>
</evidence>
<dbReference type="InterPro" id="IPR050584">
    <property type="entry name" value="Cholesterol_7-desaturase"/>
</dbReference>